<feature type="transmembrane region" description="Helical" evidence="3">
    <location>
        <begin position="290"/>
        <end position="307"/>
    </location>
</feature>
<dbReference type="EMBL" id="AMWN01000003">
    <property type="protein sequence ID" value="EXJ90621.1"/>
    <property type="molecule type" value="Genomic_DNA"/>
</dbReference>
<comment type="caution">
    <text evidence="5">The sequence shown here is derived from an EMBL/GenBank/DDBJ whole genome shotgun (WGS) entry which is preliminary data.</text>
</comment>
<feature type="compositionally biased region" description="Polar residues" evidence="2">
    <location>
        <begin position="1"/>
        <end position="13"/>
    </location>
</feature>
<feature type="region of interest" description="Disordered" evidence="2">
    <location>
        <begin position="1"/>
        <end position="27"/>
    </location>
</feature>
<dbReference type="HOGENOM" id="CLU_581445_0_0_1"/>
<evidence type="ECO:0000256" key="3">
    <source>
        <dbReference type="SAM" id="Phobius"/>
    </source>
</evidence>
<feature type="transmembrane region" description="Helical" evidence="3">
    <location>
        <begin position="217"/>
        <end position="240"/>
    </location>
</feature>
<feature type="transmembrane region" description="Helical" evidence="3">
    <location>
        <begin position="142"/>
        <end position="157"/>
    </location>
</feature>
<sequence length="416" mass="45082">MSAILNTNPNTPRRSPDIDRSTPTATTSSTATLTTFSLSSFSLNTTTLTKKYQSVVQGEEEYHLKHLTLALKLGAPLVECCGDDFTIHQCEAAQEGIEFDKMQDIDDIHRDVTEGRMGHDLGLHRLRAVEARKELYSTPTRIIAYGIACVAIGLYAFDAQPKDLFPIFVLGCLLAWMQLFLTPRSRGFSDLFPFLAAALLTVVSLGLGSIHHHGVPLFCWTAIAEGTVAIILPAYTMLVATSEVLSNRSVCGTARLAKTIFYTMMLSLGMGCAIFTLSNAIVLQARWKQIPGMVLVAVAFVLISFWLNLKVGLSSPALLMVASFFAGLLAQNYGSWTNNRVIIVLTPTLFFSIPGGLLARESGGVHLSVGKGLLIDLATVLAVLESSVGVWVGLKLAALVHSPREKQRHCICGKVV</sequence>
<feature type="domain" description="Threonine/serine exporter-like N-terminal" evidence="4">
    <location>
        <begin position="92"/>
        <end position="274"/>
    </location>
</feature>
<protein>
    <recommendedName>
        <fullName evidence="4">Threonine/serine exporter-like N-terminal domain-containing protein</fullName>
    </recommendedName>
</protein>
<evidence type="ECO:0000313" key="6">
    <source>
        <dbReference type="Proteomes" id="UP000019484"/>
    </source>
</evidence>
<feature type="transmembrane region" description="Helical" evidence="3">
    <location>
        <begin position="193"/>
        <end position="210"/>
    </location>
</feature>
<dbReference type="InterPro" id="IPR010619">
    <property type="entry name" value="ThrE-like_N"/>
</dbReference>
<keyword evidence="3" id="KW-1133">Transmembrane helix</keyword>
<dbReference type="GeneID" id="19158614"/>
<evidence type="ECO:0000256" key="2">
    <source>
        <dbReference type="SAM" id="MobiDB-lite"/>
    </source>
</evidence>
<evidence type="ECO:0000313" key="5">
    <source>
        <dbReference type="EMBL" id="EXJ90621.1"/>
    </source>
</evidence>
<dbReference type="eggNOG" id="ENOG502QPMM">
    <property type="taxonomic scope" value="Eukaryota"/>
</dbReference>
<dbReference type="AlphaFoldDB" id="W9YN06"/>
<gene>
    <name evidence="5" type="ORF">A1O1_03724</name>
</gene>
<dbReference type="GO" id="GO:0022857">
    <property type="term" value="F:transmembrane transporter activity"/>
    <property type="evidence" value="ECO:0007669"/>
    <property type="project" value="InterPro"/>
</dbReference>
<dbReference type="PANTHER" id="PTHR31082">
    <property type="entry name" value="PHEROMONE-REGULATED MEMBRANE PROTEIN 10"/>
    <property type="match status" value="1"/>
</dbReference>
<dbReference type="Pfam" id="PF06738">
    <property type="entry name" value="ThrE"/>
    <property type="match status" value="1"/>
</dbReference>
<keyword evidence="3" id="KW-0472">Membrane</keyword>
<proteinExistence type="inferred from homology"/>
<evidence type="ECO:0000256" key="1">
    <source>
        <dbReference type="ARBA" id="ARBA00034125"/>
    </source>
</evidence>
<dbReference type="PANTHER" id="PTHR31082:SF4">
    <property type="entry name" value="PHEROMONE-REGULATED MEMBRANE PROTEIN 10"/>
    <property type="match status" value="1"/>
</dbReference>
<keyword evidence="3" id="KW-0812">Transmembrane</keyword>
<dbReference type="RefSeq" id="XP_007722815.1">
    <property type="nucleotide sequence ID" value="XM_007724625.1"/>
</dbReference>
<keyword evidence="6" id="KW-1185">Reference proteome</keyword>
<dbReference type="OrthoDB" id="413008at2759"/>
<feature type="transmembrane region" description="Helical" evidence="3">
    <location>
        <begin position="164"/>
        <end position="181"/>
    </location>
</feature>
<dbReference type="InterPro" id="IPR051361">
    <property type="entry name" value="ThrE/Ser_Exporter"/>
</dbReference>
<dbReference type="Proteomes" id="UP000019484">
    <property type="component" value="Unassembled WGS sequence"/>
</dbReference>
<accession>W9YN06</accession>
<feature type="transmembrane region" description="Helical" evidence="3">
    <location>
        <begin position="372"/>
        <end position="394"/>
    </location>
</feature>
<feature type="transmembrane region" description="Helical" evidence="3">
    <location>
        <begin position="342"/>
        <end position="360"/>
    </location>
</feature>
<reference evidence="5 6" key="1">
    <citation type="submission" date="2013-03" db="EMBL/GenBank/DDBJ databases">
        <title>The Genome Sequence of Capronia coronata CBS 617.96.</title>
        <authorList>
            <consortium name="The Broad Institute Genomics Platform"/>
            <person name="Cuomo C."/>
            <person name="de Hoog S."/>
            <person name="Gorbushina A."/>
            <person name="Walker B."/>
            <person name="Young S.K."/>
            <person name="Zeng Q."/>
            <person name="Gargeya S."/>
            <person name="Fitzgerald M."/>
            <person name="Haas B."/>
            <person name="Abouelleil A."/>
            <person name="Allen A.W."/>
            <person name="Alvarado L."/>
            <person name="Arachchi H.M."/>
            <person name="Berlin A.M."/>
            <person name="Chapman S.B."/>
            <person name="Gainer-Dewar J."/>
            <person name="Goldberg J."/>
            <person name="Griggs A."/>
            <person name="Gujja S."/>
            <person name="Hansen M."/>
            <person name="Howarth C."/>
            <person name="Imamovic A."/>
            <person name="Ireland A."/>
            <person name="Larimer J."/>
            <person name="McCowan C."/>
            <person name="Murphy C."/>
            <person name="Pearson M."/>
            <person name="Poon T.W."/>
            <person name="Priest M."/>
            <person name="Roberts A."/>
            <person name="Saif S."/>
            <person name="Shea T."/>
            <person name="Sisk P."/>
            <person name="Sykes S."/>
            <person name="Wortman J."/>
            <person name="Nusbaum C."/>
            <person name="Birren B."/>
        </authorList>
    </citation>
    <scope>NUCLEOTIDE SEQUENCE [LARGE SCALE GENOMIC DNA]</scope>
    <source>
        <strain evidence="5 6">CBS 617.96</strain>
    </source>
</reference>
<comment type="similarity">
    <text evidence="1">Belongs to the ThrE exporter (TC 2.A.79) family.</text>
</comment>
<organism evidence="5 6">
    <name type="scientific">Capronia coronata CBS 617.96</name>
    <dbReference type="NCBI Taxonomy" id="1182541"/>
    <lineage>
        <taxon>Eukaryota</taxon>
        <taxon>Fungi</taxon>
        <taxon>Dikarya</taxon>
        <taxon>Ascomycota</taxon>
        <taxon>Pezizomycotina</taxon>
        <taxon>Eurotiomycetes</taxon>
        <taxon>Chaetothyriomycetidae</taxon>
        <taxon>Chaetothyriales</taxon>
        <taxon>Herpotrichiellaceae</taxon>
        <taxon>Capronia</taxon>
    </lineage>
</organism>
<feature type="transmembrane region" description="Helical" evidence="3">
    <location>
        <begin position="260"/>
        <end position="283"/>
    </location>
</feature>
<name>W9YN06_9EURO</name>
<feature type="transmembrane region" description="Helical" evidence="3">
    <location>
        <begin position="313"/>
        <end position="330"/>
    </location>
</feature>
<evidence type="ECO:0000259" key="4">
    <source>
        <dbReference type="Pfam" id="PF06738"/>
    </source>
</evidence>